<dbReference type="Gene3D" id="3.30.200.20">
    <property type="entry name" value="Phosphorylase Kinase, domain 1"/>
    <property type="match status" value="1"/>
</dbReference>
<dbReference type="SMART" id="SM00220">
    <property type="entry name" value="S_TKc"/>
    <property type="match status" value="1"/>
</dbReference>
<keyword evidence="7" id="KW-0723">Serine/threonine-protein kinase</keyword>
<feature type="binding site" evidence="5">
    <location>
        <position position="107"/>
    </location>
    <ligand>
        <name>ATP</name>
        <dbReference type="ChEBI" id="CHEBI:30616"/>
    </ligand>
</feature>
<name>A0A167G9D6_9GAMM</name>
<dbReference type="PANTHER" id="PTHR43289:SF6">
    <property type="entry name" value="SERINE_THREONINE-PROTEIN KINASE NEKL-3"/>
    <property type="match status" value="1"/>
</dbReference>
<dbReference type="InterPro" id="IPR011990">
    <property type="entry name" value="TPR-like_helical_dom_sf"/>
</dbReference>
<reference evidence="7 8" key="1">
    <citation type="submission" date="2016-04" db="EMBL/GenBank/DDBJ databases">
        <title>Complete genome sequence of Dokdonella koreensis DS-123T.</title>
        <authorList>
            <person name="Kim J.F."/>
            <person name="Lee H."/>
            <person name="Kwak M.-J."/>
        </authorList>
    </citation>
    <scope>NUCLEOTIDE SEQUENCE [LARGE SCALE GENOMIC DNA]</scope>
    <source>
        <strain evidence="7 8">DS-123</strain>
    </source>
</reference>
<dbReference type="InterPro" id="IPR017441">
    <property type="entry name" value="Protein_kinase_ATP_BS"/>
</dbReference>
<dbReference type="STRING" id="1300342.I596_256"/>
<dbReference type="Gene3D" id="1.10.510.10">
    <property type="entry name" value="Transferase(Phosphotransferase) domain 1"/>
    <property type="match status" value="1"/>
</dbReference>
<dbReference type="Gene3D" id="1.25.40.10">
    <property type="entry name" value="Tetratricopeptide repeat domain"/>
    <property type="match status" value="3"/>
</dbReference>
<dbReference type="Pfam" id="PF13374">
    <property type="entry name" value="TPR_10"/>
    <property type="match status" value="1"/>
</dbReference>
<evidence type="ECO:0000256" key="3">
    <source>
        <dbReference type="ARBA" id="ARBA00022777"/>
    </source>
</evidence>
<evidence type="ECO:0000256" key="4">
    <source>
        <dbReference type="ARBA" id="ARBA00022840"/>
    </source>
</evidence>
<evidence type="ECO:0000256" key="1">
    <source>
        <dbReference type="ARBA" id="ARBA00022679"/>
    </source>
</evidence>
<keyword evidence="1" id="KW-0808">Transferase</keyword>
<accession>A0A167G9D6</accession>
<evidence type="ECO:0000256" key="2">
    <source>
        <dbReference type="ARBA" id="ARBA00022741"/>
    </source>
</evidence>
<dbReference type="GO" id="GO:0004674">
    <property type="term" value="F:protein serine/threonine kinase activity"/>
    <property type="evidence" value="ECO:0007669"/>
    <property type="project" value="UniProtKB-KW"/>
</dbReference>
<keyword evidence="2 5" id="KW-0547">Nucleotide-binding</keyword>
<dbReference type="AlphaFoldDB" id="A0A167G9D6"/>
<dbReference type="KEGG" id="dko:I596_256"/>
<dbReference type="Pfam" id="PF00069">
    <property type="entry name" value="Pkinase"/>
    <property type="match status" value="1"/>
</dbReference>
<dbReference type="SMART" id="SM00028">
    <property type="entry name" value="TPR"/>
    <property type="match status" value="4"/>
</dbReference>
<dbReference type="InterPro" id="IPR011009">
    <property type="entry name" value="Kinase-like_dom_sf"/>
</dbReference>
<dbReference type="RefSeq" id="WP_067643019.1">
    <property type="nucleotide sequence ID" value="NZ_CP015249.1"/>
</dbReference>
<dbReference type="CDD" id="cd14014">
    <property type="entry name" value="STKc_PknB_like"/>
    <property type="match status" value="1"/>
</dbReference>
<dbReference type="PATRIC" id="fig|1300342.3.peg.249"/>
<keyword evidence="4 5" id="KW-0067">ATP-binding</keyword>
<dbReference type="InterPro" id="IPR019734">
    <property type="entry name" value="TPR_rpt"/>
</dbReference>
<dbReference type="OrthoDB" id="9801841at2"/>
<dbReference type="EMBL" id="CP015249">
    <property type="protein sequence ID" value="ANB16295.1"/>
    <property type="molecule type" value="Genomic_DNA"/>
</dbReference>
<protein>
    <submittedName>
        <fullName evidence="7">Serine/threonine protein kinase</fullName>
    </submittedName>
</protein>
<dbReference type="InterPro" id="IPR000719">
    <property type="entry name" value="Prot_kinase_dom"/>
</dbReference>
<dbReference type="InterPro" id="IPR008271">
    <property type="entry name" value="Ser/Thr_kinase_AS"/>
</dbReference>
<dbReference type="PROSITE" id="PS50011">
    <property type="entry name" value="PROTEIN_KINASE_DOM"/>
    <property type="match status" value="1"/>
</dbReference>
<dbReference type="PANTHER" id="PTHR43289">
    <property type="entry name" value="MITOGEN-ACTIVATED PROTEIN KINASE KINASE KINASE 20-RELATED"/>
    <property type="match status" value="1"/>
</dbReference>
<evidence type="ECO:0000259" key="6">
    <source>
        <dbReference type="PROSITE" id="PS50011"/>
    </source>
</evidence>
<keyword evidence="3 7" id="KW-0418">Kinase</keyword>
<dbReference type="PROSITE" id="PS00107">
    <property type="entry name" value="PROTEIN_KINASE_ATP"/>
    <property type="match status" value="1"/>
</dbReference>
<dbReference type="SUPFAM" id="SSF48452">
    <property type="entry name" value="TPR-like"/>
    <property type="match status" value="1"/>
</dbReference>
<proteinExistence type="predicted"/>
<sequence>MTASPLDRYADHFERLRSLPPDARAAALDALSLDAGEREQLARLLAADADEDPLEAAIAASAARLHRGEERRLGAWRLLREIGAGGMGTVFLAERDDGSFVQQVAIKLLRGFPTQDGMRRLRQERRILATLDHPHIARLLDGGESDDGQPWLAIEYVDGVGLLEHVRTTGATGDQRLALFRAMLDAVEHAHQRLVIHRDLKPANVLVTQQGVVKLLDFGIARLVETDDSARRETSTRVFSQGYASPEQRAGAPITTASDIYSLGVLLREMLTGQRDDRGEGEPSVPPLALDVELAGVIAKACAERPQDRYAGAGALREDIDRYREGRPVLAAALTRRRRLAKFVARHQLAVALALAALVTLAGFVVGLERERQHARAAQAEAQVALAASERDAATARASLEFLTAAFTAASPDQAMSRQVSVRDLLDAARAQLDSHSAGHAELRQAMQRLLASLYNALGEVPIALDLMQRGVAGVEPRDGAEALRLAHDYDELASLLGQRFDGAGALAAAEQGAAWRTRYAPDDPLERMRSLQTLAMAHHRNGDNDRAVSLLREAMALAKARDVHDGDALIQTTATLASLLGARSECEEALDVIAEGWQQGAGRATDSPDRVLLMRAEASALSACGRLDEAEGRLREAMVVQERVVGPGGARMMLLANDLALVLNDLGRYQEAVQMLARSEVLTAEADLGPADAAISLGNRGGLLENAGDYPGALAAFAAARERLDAGGVEADADVRRRIERSEARTIGIAGRHAEARRRLEGLRERAARLDGLESAEYALLTLQLAMLATRTRATDEGMAWLDEARQRFAALVPPTHPVFAHLNRASAAFAIQRGDYAQADRDLDAAITAFSGGQTLPIDVAVARAELANLRMRQGRPDQARSLLVQALPVLRANVLPEAVNRVPAERLARQLGGL</sequence>
<dbReference type="Proteomes" id="UP000076830">
    <property type="component" value="Chromosome"/>
</dbReference>
<feature type="domain" description="Protein kinase" evidence="6">
    <location>
        <begin position="76"/>
        <end position="330"/>
    </location>
</feature>
<dbReference type="SUPFAM" id="SSF56112">
    <property type="entry name" value="Protein kinase-like (PK-like)"/>
    <property type="match status" value="1"/>
</dbReference>
<evidence type="ECO:0000313" key="7">
    <source>
        <dbReference type="EMBL" id="ANB16295.1"/>
    </source>
</evidence>
<dbReference type="GO" id="GO:0005524">
    <property type="term" value="F:ATP binding"/>
    <property type="evidence" value="ECO:0007669"/>
    <property type="project" value="UniProtKB-UniRule"/>
</dbReference>
<gene>
    <name evidence="7" type="ORF">I596_256</name>
</gene>
<evidence type="ECO:0000256" key="5">
    <source>
        <dbReference type="PROSITE-ProRule" id="PRU10141"/>
    </source>
</evidence>
<evidence type="ECO:0000313" key="8">
    <source>
        <dbReference type="Proteomes" id="UP000076830"/>
    </source>
</evidence>
<dbReference type="Pfam" id="PF13424">
    <property type="entry name" value="TPR_12"/>
    <property type="match status" value="1"/>
</dbReference>
<keyword evidence="8" id="KW-1185">Reference proteome</keyword>
<organism evidence="7 8">
    <name type="scientific">Dokdonella koreensis DS-123</name>
    <dbReference type="NCBI Taxonomy" id="1300342"/>
    <lineage>
        <taxon>Bacteria</taxon>
        <taxon>Pseudomonadati</taxon>
        <taxon>Pseudomonadota</taxon>
        <taxon>Gammaproteobacteria</taxon>
        <taxon>Lysobacterales</taxon>
        <taxon>Rhodanobacteraceae</taxon>
        <taxon>Dokdonella</taxon>
    </lineage>
</organism>
<dbReference type="PROSITE" id="PS00108">
    <property type="entry name" value="PROTEIN_KINASE_ST"/>
    <property type="match status" value="1"/>
</dbReference>